<evidence type="ECO:0000313" key="2">
    <source>
        <dbReference type="EMBL" id="TMQ47641.1"/>
    </source>
</evidence>
<gene>
    <name evidence="2" type="ORF">E6K72_13855</name>
</gene>
<dbReference type="EMBL" id="VBOS01000520">
    <property type="protein sequence ID" value="TMQ47641.1"/>
    <property type="molecule type" value="Genomic_DNA"/>
</dbReference>
<dbReference type="AlphaFoldDB" id="A0A538S8E7"/>
<evidence type="ECO:0000256" key="1">
    <source>
        <dbReference type="SAM" id="Phobius"/>
    </source>
</evidence>
<protein>
    <recommendedName>
        <fullName evidence="4">Rod shape-determining protein MreD</fullName>
    </recommendedName>
</protein>
<accession>A0A538S8E7</accession>
<evidence type="ECO:0008006" key="4">
    <source>
        <dbReference type="Google" id="ProtNLM"/>
    </source>
</evidence>
<keyword evidence="1" id="KW-0812">Transmembrane</keyword>
<organism evidence="2 3">
    <name type="scientific">Eiseniibacteriota bacterium</name>
    <dbReference type="NCBI Taxonomy" id="2212470"/>
    <lineage>
        <taxon>Bacteria</taxon>
        <taxon>Candidatus Eiseniibacteriota</taxon>
    </lineage>
</organism>
<comment type="caution">
    <text evidence="2">The sequence shown here is derived from an EMBL/GenBank/DDBJ whole genome shotgun (WGS) entry which is preliminary data.</text>
</comment>
<evidence type="ECO:0000313" key="3">
    <source>
        <dbReference type="Proteomes" id="UP000317716"/>
    </source>
</evidence>
<sequence>MSYAALLMAAGLTGAYAETIPNFEVLTLVVFCSGVLLGVRDGMLTGAITMLVYSLLNPYGAAPPLITLSQVVGEAAAGGAGGVLASAGLAGFQSAPRAAVMATAAVVLTLFFDLVTNLATGYLLGQVRIALLGGIPFSLWHIGWNVVLFVGVGTPLVGALSHYRSRLSH</sequence>
<dbReference type="Proteomes" id="UP000317716">
    <property type="component" value="Unassembled WGS sequence"/>
</dbReference>
<proteinExistence type="predicted"/>
<feature type="transmembrane region" description="Helical" evidence="1">
    <location>
        <begin position="142"/>
        <end position="163"/>
    </location>
</feature>
<keyword evidence="1" id="KW-1133">Transmembrane helix</keyword>
<feature type="transmembrane region" description="Helical" evidence="1">
    <location>
        <begin position="27"/>
        <end position="56"/>
    </location>
</feature>
<name>A0A538S8E7_UNCEI</name>
<dbReference type="Gene3D" id="1.10.1760.20">
    <property type="match status" value="1"/>
</dbReference>
<feature type="transmembrane region" description="Helical" evidence="1">
    <location>
        <begin position="98"/>
        <end position="122"/>
    </location>
</feature>
<keyword evidence="1" id="KW-0472">Membrane</keyword>
<reference evidence="2 3" key="1">
    <citation type="journal article" date="2019" name="Nat. Microbiol.">
        <title>Mediterranean grassland soil C-N compound turnover is dependent on rainfall and depth, and is mediated by genomically divergent microorganisms.</title>
        <authorList>
            <person name="Diamond S."/>
            <person name="Andeer P.F."/>
            <person name="Li Z."/>
            <person name="Crits-Christoph A."/>
            <person name="Burstein D."/>
            <person name="Anantharaman K."/>
            <person name="Lane K.R."/>
            <person name="Thomas B.C."/>
            <person name="Pan C."/>
            <person name="Northen T.R."/>
            <person name="Banfield J.F."/>
        </authorList>
    </citation>
    <scope>NUCLEOTIDE SEQUENCE [LARGE SCALE GENOMIC DNA]</scope>
    <source>
        <strain evidence="2">WS_2</strain>
    </source>
</reference>